<comment type="caution">
    <text evidence="2">The sequence shown here is derived from an EMBL/GenBank/DDBJ whole genome shotgun (WGS) entry which is preliminary data.</text>
</comment>
<gene>
    <name evidence="2" type="ORF">E5676_scaffold315G001150</name>
    <name evidence="1" type="ORF">E6C27_scaffold125G00130</name>
</gene>
<evidence type="ECO:0000313" key="1">
    <source>
        <dbReference type="EMBL" id="KAA0040903.1"/>
    </source>
</evidence>
<evidence type="ECO:0000313" key="4">
    <source>
        <dbReference type="Proteomes" id="UP000321947"/>
    </source>
</evidence>
<evidence type="ECO:0000313" key="2">
    <source>
        <dbReference type="EMBL" id="TYK10634.1"/>
    </source>
</evidence>
<dbReference type="Proteomes" id="UP000321947">
    <property type="component" value="Unassembled WGS sequence"/>
</dbReference>
<sequence>MVFNGQLIHHFLLRKDKQLQFDMDVLGRVDDEEVFKNFDCSTFFDTRLINNLKTILQGKKEAYELKKARSLKAVGYYNIKAYVLAFQVWAYETLSTASEHLATNMQSPNNLKEMNGIRKIRRRERLDRGRDRLRHQEAGRRDSKLDARIMCNQ</sequence>
<dbReference type="EMBL" id="SSTD01011101">
    <property type="protein sequence ID" value="TYK10634.1"/>
    <property type="molecule type" value="Genomic_DNA"/>
</dbReference>
<dbReference type="EMBL" id="SSTE01017007">
    <property type="protein sequence ID" value="KAA0040903.1"/>
    <property type="molecule type" value="Genomic_DNA"/>
</dbReference>
<accession>A0A5D3CHG7</accession>
<organism evidence="2 4">
    <name type="scientific">Cucumis melo var. makuwa</name>
    <name type="common">Oriental melon</name>
    <dbReference type="NCBI Taxonomy" id="1194695"/>
    <lineage>
        <taxon>Eukaryota</taxon>
        <taxon>Viridiplantae</taxon>
        <taxon>Streptophyta</taxon>
        <taxon>Embryophyta</taxon>
        <taxon>Tracheophyta</taxon>
        <taxon>Spermatophyta</taxon>
        <taxon>Magnoliopsida</taxon>
        <taxon>eudicotyledons</taxon>
        <taxon>Gunneridae</taxon>
        <taxon>Pentapetalae</taxon>
        <taxon>rosids</taxon>
        <taxon>fabids</taxon>
        <taxon>Cucurbitales</taxon>
        <taxon>Cucurbitaceae</taxon>
        <taxon>Benincaseae</taxon>
        <taxon>Cucumis</taxon>
    </lineage>
</organism>
<evidence type="ECO:0000313" key="3">
    <source>
        <dbReference type="Proteomes" id="UP000321393"/>
    </source>
</evidence>
<name>A0A5D3CHG7_CUCMM</name>
<dbReference type="OrthoDB" id="1930729at2759"/>
<protein>
    <submittedName>
        <fullName evidence="2">Ulp1-like peptidase</fullName>
    </submittedName>
</protein>
<proteinExistence type="predicted"/>
<reference evidence="3 4" key="1">
    <citation type="submission" date="2019-08" db="EMBL/GenBank/DDBJ databases">
        <title>Draft genome sequences of two oriental melons (Cucumis melo L. var makuwa).</title>
        <authorList>
            <person name="Kwon S.-Y."/>
        </authorList>
    </citation>
    <scope>NUCLEOTIDE SEQUENCE [LARGE SCALE GENOMIC DNA]</scope>
    <source>
        <strain evidence="4">cv. Chang Bougi</strain>
        <strain evidence="3">cv. SW 3</strain>
        <tissue evidence="2">Leaf</tissue>
    </source>
</reference>
<dbReference type="Proteomes" id="UP000321393">
    <property type="component" value="Unassembled WGS sequence"/>
</dbReference>
<dbReference type="AlphaFoldDB" id="A0A5D3CHG7"/>